<feature type="region of interest" description="Disordered" evidence="1">
    <location>
        <begin position="116"/>
        <end position="155"/>
    </location>
</feature>
<accession>A0A8S4R232</accession>
<proteinExistence type="predicted"/>
<protein>
    <submittedName>
        <fullName evidence="3">Jg20837 protein</fullName>
    </submittedName>
</protein>
<feature type="compositionally biased region" description="Acidic residues" evidence="1">
    <location>
        <begin position="132"/>
        <end position="144"/>
    </location>
</feature>
<dbReference type="AlphaFoldDB" id="A0A8S4R232"/>
<organism evidence="3 4">
    <name type="scientific">Pararge aegeria aegeria</name>
    <dbReference type="NCBI Taxonomy" id="348720"/>
    <lineage>
        <taxon>Eukaryota</taxon>
        <taxon>Metazoa</taxon>
        <taxon>Ecdysozoa</taxon>
        <taxon>Arthropoda</taxon>
        <taxon>Hexapoda</taxon>
        <taxon>Insecta</taxon>
        <taxon>Pterygota</taxon>
        <taxon>Neoptera</taxon>
        <taxon>Endopterygota</taxon>
        <taxon>Lepidoptera</taxon>
        <taxon>Glossata</taxon>
        <taxon>Ditrysia</taxon>
        <taxon>Papilionoidea</taxon>
        <taxon>Nymphalidae</taxon>
        <taxon>Satyrinae</taxon>
        <taxon>Satyrini</taxon>
        <taxon>Parargina</taxon>
        <taxon>Pararge</taxon>
    </lineage>
</organism>
<feature type="region of interest" description="Disordered" evidence="1">
    <location>
        <begin position="269"/>
        <end position="298"/>
    </location>
</feature>
<feature type="compositionally biased region" description="Polar residues" evidence="1">
    <location>
        <begin position="278"/>
        <end position="288"/>
    </location>
</feature>
<dbReference type="EMBL" id="CAKXAJ010024722">
    <property type="protein sequence ID" value="CAH2229439.1"/>
    <property type="molecule type" value="Genomic_DNA"/>
</dbReference>
<feature type="region of interest" description="Disordered" evidence="1">
    <location>
        <begin position="172"/>
        <end position="233"/>
    </location>
</feature>
<gene>
    <name evidence="3" type="primary">jg20837</name>
    <name evidence="3" type="ORF">PAEG_LOCUS8916</name>
</gene>
<dbReference type="OrthoDB" id="8192965at2759"/>
<sequence length="298" mass="32982">MLHLFVISLSTVVVLGNPFQKYPYVFLLDVGNEEIGKFNTEQIRLSIPGGSLAVRYPAVGEGDTIGHVRVSGIDFGTDLKASIIQGGPGYKFAVFVFMGNPNTPYDAVVTIQTVSNMDAPPPKTEISSKNIDEEDVNDSSEDMSDNSITKTVYSGNKKQVMQSSSNVYKYTSSDAVSDDDFKNGSESQSNEDFDDEKGDEDDDDDEDDDYKSSENSQLKGDYSEENSNDGRANAKRTQYGIYGAFKPHWFGGVRFYPQAALYAQNSYGKPVTDDEISENNYKDVNNNMDDYGPPIEYK</sequence>
<dbReference type="Proteomes" id="UP000838756">
    <property type="component" value="Unassembled WGS sequence"/>
</dbReference>
<feature type="compositionally biased region" description="Acidic residues" evidence="1">
    <location>
        <begin position="189"/>
        <end position="209"/>
    </location>
</feature>
<evidence type="ECO:0000313" key="3">
    <source>
        <dbReference type="EMBL" id="CAH2229439.1"/>
    </source>
</evidence>
<evidence type="ECO:0000313" key="4">
    <source>
        <dbReference type="Proteomes" id="UP000838756"/>
    </source>
</evidence>
<feature type="signal peptide" evidence="2">
    <location>
        <begin position="1"/>
        <end position="16"/>
    </location>
</feature>
<evidence type="ECO:0000256" key="1">
    <source>
        <dbReference type="SAM" id="MobiDB-lite"/>
    </source>
</evidence>
<keyword evidence="4" id="KW-1185">Reference proteome</keyword>
<comment type="caution">
    <text evidence="3">The sequence shown here is derived from an EMBL/GenBank/DDBJ whole genome shotgun (WGS) entry which is preliminary data.</text>
</comment>
<keyword evidence="2" id="KW-0732">Signal</keyword>
<evidence type="ECO:0000256" key="2">
    <source>
        <dbReference type="SAM" id="SignalP"/>
    </source>
</evidence>
<name>A0A8S4R232_9NEOP</name>
<feature type="chain" id="PRO_5035794876" evidence="2">
    <location>
        <begin position="17"/>
        <end position="298"/>
    </location>
</feature>
<reference evidence="3" key="1">
    <citation type="submission" date="2022-03" db="EMBL/GenBank/DDBJ databases">
        <authorList>
            <person name="Lindestad O."/>
        </authorList>
    </citation>
    <scope>NUCLEOTIDE SEQUENCE</scope>
</reference>
<feature type="compositionally biased region" description="Polar residues" evidence="1">
    <location>
        <begin position="145"/>
        <end position="155"/>
    </location>
</feature>